<proteinExistence type="predicted"/>
<dbReference type="Proteomes" id="UP000249526">
    <property type="component" value="Unassembled WGS sequence"/>
</dbReference>
<accession>A0A8G1R2L5</accession>
<keyword evidence="2" id="KW-1185">Reference proteome</keyword>
<sequence length="81" mass="9444">MAPESINSVPCHSLRLSLSPDLFRRALRLKESWRWAWTTTYCSLPLGLVLRLFPSFLFPKFFTDFNLSICLCSRFGLTFHS</sequence>
<protein>
    <submittedName>
        <fullName evidence="1">Uncharacterized protein</fullName>
    </submittedName>
</protein>
<dbReference type="GeneID" id="37158763"/>
<dbReference type="EMBL" id="KZ825062">
    <property type="protein sequence ID" value="RAH57511.1"/>
    <property type="molecule type" value="Genomic_DNA"/>
</dbReference>
<gene>
    <name evidence="1" type="ORF">BO85DRAFT_304406</name>
</gene>
<name>A0A8G1R2L5_9EURO</name>
<dbReference type="RefSeq" id="XP_025515433.1">
    <property type="nucleotide sequence ID" value="XM_025655361.1"/>
</dbReference>
<reference evidence="1 2" key="1">
    <citation type="submission" date="2018-02" db="EMBL/GenBank/DDBJ databases">
        <title>The genomes of Aspergillus section Nigri reveals drivers in fungal speciation.</title>
        <authorList>
            <consortium name="DOE Joint Genome Institute"/>
            <person name="Vesth T.C."/>
            <person name="Nybo J."/>
            <person name="Theobald S."/>
            <person name="Brandl J."/>
            <person name="Frisvad J.C."/>
            <person name="Nielsen K.F."/>
            <person name="Lyhne E.K."/>
            <person name="Kogle M.E."/>
            <person name="Kuo A."/>
            <person name="Riley R."/>
            <person name="Clum A."/>
            <person name="Nolan M."/>
            <person name="Lipzen A."/>
            <person name="Salamov A."/>
            <person name="Henrissat B."/>
            <person name="Wiebenga A."/>
            <person name="De vries R.P."/>
            <person name="Grigoriev I.V."/>
            <person name="Mortensen U.H."/>
            <person name="Andersen M.R."/>
            <person name="Baker S.E."/>
        </authorList>
    </citation>
    <scope>NUCLEOTIDE SEQUENCE [LARGE SCALE GENOMIC DNA]</scope>
    <source>
        <strain evidence="1 2">CBS 112811</strain>
    </source>
</reference>
<organism evidence="1 2">
    <name type="scientific">Aspergillus piperis CBS 112811</name>
    <dbReference type="NCBI Taxonomy" id="1448313"/>
    <lineage>
        <taxon>Eukaryota</taxon>
        <taxon>Fungi</taxon>
        <taxon>Dikarya</taxon>
        <taxon>Ascomycota</taxon>
        <taxon>Pezizomycotina</taxon>
        <taxon>Eurotiomycetes</taxon>
        <taxon>Eurotiomycetidae</taxon>
        <taxon>Eurotiales</taxon>
        <taxon>Aspergillaceae</taxon>
        <taxon>Aspergillus</taxon>
        <taxon>Aspergillus subgen. Circumdati</taxon>
    </lineage>
</organism>
<evidence type="ECO:0000313" key="1">
    <source>
        <dbReference type="EMBL" id="RAH57511.1"/>
    </source>
</evidence>
<dbReference type="AlphaFoldDB" id="A0A8G1R2L5"/>
<evidence type="ECO:0000313" key="2">
    <source>
        <dbReference type="Proteomes" id="UP000249526"/>
    </source>
</evidence>